<evidence type="ECO:0000256" key="12">
    <source>
        <dbReference type="ARBA" id="ARBA00023154"/>
    </source>
</evidence>
<dbReference type="Gene3D" id="3.40.50.720">
    <property type="entry name" value="NAD(P)-binding Rossmann-like Domain"/>
    <property type="match status" value="1"/>
</dbReference>
<evidence type="ECO:0000256" key="13">
    <source>
        <dbReference type="ARBA" id="ARBA00023167"/>
    </source>
</evidence>
<feature type="active site" description="Acyl-thioester intermediate" evidence="15 16">
    <location>
        <position position="127"/>
    </location>
</feature>
<dbReference type="Pfam" id="PF01118">
    <property type="entry name" value="Semialdhyde_dh"/>
    <property type="match status" value="1"/>
</dbReference>
<evidence type="ECO:0000256" key="10">
    <source>
        <dbReference type="ARBA" id="ARBA00022915"/>
    </source>
</evidence>
<dbReference type="InterPro" id="IPR005986">
    <property type="entry name" value="Asp_semialdehyde_DH_beta"/>
</dbReference>
<evidence type="ECO:0000256" key="4">
    <source>
        <dbReference type="ARBA" id="ARBA00010584"/>
    </source>
</evidence>
<gene>
    <name evidence="15 18" type="primary">asd</name>
    <name evidence="18" type="ORF">MGLY_26930</name>
</gene>
<evidence type="ECO:0000256" key="15">
    <source>
        <dbReference type="HAMAP-Rule" id="MF_02121"/>
    </source>
</evidence>
<feature type="binding site" evidence="15">
    <location>
        <position position="233"/>
    </location>
    <ligand>
        <name>substrate</name>
    </ligand>
</feature>
<keyword evidence="9 15" id="KW-0521">NADP</keyword>
<dbReference type="HAMAP" id="MF_02121">
    <property type="entry name" value="ASADH"/>
    <property type="match status" value="1"/>
</dbReference>
<dbReference type="Proteomes" id="UP000425916">
    <property type="component" value="Chromosome"/>
</dbReference>
<dbReference type="UniPathway" id="UPA00050">
    <property type="reaction ID" value="UER00463"/>
</dbReference>
<dbReference type="GO" id="GO:0019877">
    <property type="term" value="P:diaminopimelate biosynthetic process"/>
    <property type="evidence" value="ECO:0007669"/>
    <property type="project" value="UniProtKB-UniRule"/>
</dbReference>
<dbReference type="GO" id="GO:0009089">
    <property type="term" value="P:lysine biosynthetic process via diaminopimelate"/>
    <property type="evidence" value="ECO:0007669"/>
    <property type="project" value="UniProtKB-UniRule"/>
</dbReference>
<proteinExistence type="inferred from homology"/>
<comment type="pathway">
    <text evidence="1 15">Amino-acid biosynthesis; L-methionine biosynthesis via de novo pathway; L-homoserine from L-aspartate: step 2/3.</text>
</comment>
<evidence type="ECO:0000256" key="1">
    <source>
        <dbReference type="ARBA" id="ARBA00005021"/>
    </source>
</evidence>
<dbReference type="GO" id="GO:0051287">
    <property type="term" value="F:NAD binding"/>
    <property type="evidence" value="ECO:0007669"/>
    <property type="project" value="InterPro"/>
</dbReference>
<feature type="domain" description="Semialdehyde dehydrogenase NAD-binding" evidence="17">
    <location>
        <begin position="5"/>
        <end position="118"/>
    </location>
</feature>
<dbReference type="NCBIfam" id="NF011456">
    <property type="entry name" value="PRK14874.1"/>
    <property type="match status" value="1"/>
</dbReference>
<name>A0A6I5ZU51_9FIRM</name>
<feature type="binding site" evidence="15">
    <location>
        <begin position="157"/>
        <end position="158"/>
    </location>
    <ligand>
        <name>NADP(+)</name>
        <dbReference type="ChEBI" id="CHEBI:58349"/>
    </ligand>
</feature>
<reference evidence="18 19" key="1">
    <citation type="submission" date="2019-11" db="EMBL/GenBank/DDBJ databases">
        <title>Genome sequence of Moorella glycerini DSM11254.</title>
        <authorList>
            <person name="Poehlein A."/>
            <person name="Boeer T."/>
            <person name="Daniel R."/>
        </authorList>
    </citation>
    <scope>NUCLEOTIDE SEQUENCE [LARGE SCALE GENOMIC DNA]</scope>
    <source>
        <strain evidence="18 19">DSM 11254</strain>
    </source>
</reference>
<dbReference type="InterPro" id="IPR012080">
    <property type="entry name" value="Asp_semialdehyde_DH"/>
</dbReference>
<comment type="pathway">
    <text evidence="3 15">Amino-acid biosynthesis; L-threonine biosynthesis; L-threonine from L-aspartate: step 2/5.</text>
</comment>
<dbReference type="Gene3D" id="3.30.360.10">
    <property type="entry name" value="Dihydrodipicolinate Reductase, domain 2"/>
    <property type="match status" value="1"/>
</dbReference>
<dbReference type="AlphaFoldDB" id="A0A6I5ZU51"/>
<comment type="function">
    <text evidence="15">Catalyzes the NADPH-dependent formation of L-aspartate-semialdehyde (L-ASA) by the reductive dephosphorylation of L-aspartyl-4-phosphate.</text>
</comment>
<evidence type="ECO:0000256" key="3">
    <source>
        <dbReference type="ARBA" id="ARBA00005097"/>
    </source>
</evidence>
<dbReference type="InterPro" id="IPR000534">
    <property type="entry name" value="Semialdehyde_DH_NAD-bd"/>
</dbReference>
<keyword evidence="8 15" id="KW-0791">Threonine biosynthesis</keyword>
<evidence type="ECO:0000259" key="17">
    <source>
        <dbReference type="SMART" id="SM00859"/>
    </source>
</evidence>
<evidence type="ECO:0000256" key="14">
    <source>
        <dbReference type="ARBA" id="ARBA00047891"/>
    </source>
</evidence>
<evidence type="ECO:0000256" key="7">
    <source>
        <dbReference type="ARBA" id="ARBA00022605"/>
    </source>
</evidence>
<dbReference type="UniPathway" id="UPA00051">
    <property type="reaction ID" value="UER00464"/>
</dbReference>
<protein>
    <recommendedName>
        <fullName evidence="6 15">Aspartate-semialdehyde dehydrogenase</fullName>
        <shortName evidence="15">ASA dehydrogenase</shortName>
        <shortName evidence="15">ASADH</shortName>
        <ecNumber evidence="6 15">1.2.1.11</ecNumber>
    </recommendedName>
    <alternativeName>
        <fullName evidence="15">Aspartate-beta-semialdehyde dehydrogenase</fullName>
    </alternativeName>
</protein>
<sequence length="335" mass="36373">MKTYNVAVVGTGAVGQTMLKVLEERNFPVGKLKVLATSRSAGKTVTFRGEEYVIEETTPASFAGIDVALFAGGEASKIYGRTAVEAGAVVIDNSNNFRMDPEVPLVVPEVNPRDVRWHKGLIANPNCSTIQMVVALKPIYDAAGIKRIVVSTYQAVSGAGQEAIDELRQQTQQVLAGEVVTGKVFPWQIAFNCLPQIDVFLENGYSKEEMKMVNETKKIMGDDQIQVTATTVRVPVFNGHSEAVNVETREKLTVAAARELLRRAPGVVVVDDLEAKAYPLAIQADGRDEVFVGRIREDFSIANGLNMWVVADNLRKGAATNAIQIAELLVQEGLL</sequence>
<keyword evidence="12 15" id="KW-0457">Lysine biosynthesis</keyword>
<dbReference type="GO" id="GO:0046983">
    <property type="term" value="F:protein dimerization activity"/>
    <property type="evidence" value="ECO:0007669"/>
    <property type="project" value="InterPro"/>
</dbReference>
<dbReference type="InterPro" id="IPR012280">
    <property type="entry name" value="Semialdhyde_DH_dimer_dom"/>
</dbReference>
<keyword evidence="19" id="KW-1185">Reference proteome</keyword>
<dbReference type="CDD" id="cd02316">
    <property type="entry name" value="VcASADH2_like_N"/>
    <property type="match status" value="1"/>
</dbReference>
<evidence type="ECO:0000256" key="6">
    <source>
        <dbReference type="ARBA" id="ARBA00013120"/>
    </source>
</evidence>
<feature type="active site" description="Proton acceptor" evidence="15 16">
    <location>
        <position position="240"/>
    </location>
</feature>
<comment type="caution">
    <text evidence="15">Lacks conserved residue(s) required for the propagation of feature annotation.</text>
</comment>
<evidence type="ECO:0000256" key="2">
    <source>
        <dbReference type="ARBA" id="ARBA00005076"/>
    </source>
</evidence>
<evidence type="ECO:0000256" key="16">
    <source>
        <dbReference type="PIRSR" id="PIRSR000148-1"/>
    </source>
</evidence>
<dbReference type="RefSeq" id="WP_156274591.1">
    <property type="nucleotide sequence ID" value="NZ_CP046244.1"/>
</dbReference>
<dbReference type="PIRSF" id="PIRSF000148">
    <property type="entry name" value="ASA_dh"/>
    <property type="match status" value="1"/>
</dbReference>
<dbReference type="GO" id="GO:0071266">
    <property type="term" value="P:'de novo' L-methionine biosynthetic process"/>
    <property type="evidence" value="ECO:0007669"/>
    <property type="project" value="UniProtKB-UniRule"/>
</dbReference>
<dbReference type="Pfam" id="PF02774">
    <property type="entry name" value="Semialdhyde_dhC"/>
    <property type="match status" value="1"/>
</dbReference>
<dbReference type="OrthoDB" id="9805684at2"/>
<keyword evidence="13 15" id="KW-0486">Methionine biosynthesis</keyword>
<dbReference type="InterPro" id="IPR036291">
    <property type="entry name" value="NAD(P)-bd_dom_sf"/>
</dbReference>
<feature type="binding site" evidence="15">
    <location>
        <position position="313"/>
    </location>
    <ligand>
        <name>NADP(+)</name>
        <dbReference type="ChEBI" id="CHEBI:58349"/>
    </ligand>
</feature>
<comment type="subunit">
    <text evidence="5 15">Homodimer.</text>
</comment>
<dbReference type="EMBL" id="CP046244">
    <property type="protein sequence ID" value="QGP93286.1"/>
    <property type="molecule type" value="Genomic_DNA"/>
</dbReference>
<dbReference type="GO" id="GO:0004073">
    <property type="term" value="F:aspartate-semialdehyde dehydrogenase activity"/>
    <property type="evidence" value="ECO:0007669"/>
    <property type="project" value="UniProtKB-UniRule"/>
</dbReference>
<keyword evidence="7 15" id="KW-0028">Amino-acid biosynthesis</keyword>
<feature type="binding site" evidence="15">
    <location>
        <begin position="39"/>
        <end position="40"/>
    </location>
    <ligand>
        <name>NADP(+)</name>
        <dbReference type="ChEBI" id="CHEBI:58349"/>
    </ligand>
</feature>
<dbReference type="EC" id="1.2.1.11" evidence="6 15"/>
<dbReference type="SUPFAM" id="SSF51735">
    <property type="entry name" value="NAD(P)-binding Rossmann-fold domains"/>
    <property type="match status" value="1"/>
</dbReference>
<dbReference type="UniPathway" id="UPA00034">
    <property type="reaction ID" value="UER00016"/>
</dbReference>
<dbReference type="GO" id="GO:0009088">
    <property type="term" value="P:threonine biosynthetic process"/>
    <property type="evidence" value="ECO:0007669"/>
    <property type="project" value="UniProtKB-UniRule"/>
</dbReference>
<evidence type="ECO:0000313" key="19">
    <source>
        <dbReference type="Proteomes" id="UP000425916"/>
    </source>
</evidence>
<evidence type="ECO:0000256" key="11">
    <source>
        <dbReference type="ARBA" id="ARBA00023002"/>
    </source>
</evidence>
<dbReference type="SMART" id="SM00859">
    <property type="entry name" value="Semialdhyde_dh"/>
    <property type="match status" value="1"/>
</dbReference>
<evidence type="ECO:0000256" key="8">
    <source>
        <dbReference type="ARBA" id="ARBA00022697"/>
    </source>
</evidence>
<feature type="binding site" evidence="15">
    <location>
        <position position="98"/>
    </location>
    <ligand>
        <name>phosphate</name>
        <dbReference type="ChEBI" id="CHEBI:43474"/>
    </ligand>
</feature>
<keyword evidence="11 15" id="KW-0560">Oxidoreductase</keyword>
<feature type="binding site" evidence="15">
    <location>
        <position position="154"/>
    </location>
    <ligand>
        <name>substrate</name>
    </ligand>
</feature>
<comment type="pathway">
    <text evidence="2 15">Amino-acid biosynthesis; L-lysine biosynthesis via DAP pathway; (S)-tetrahydrodipicolinate from L-aspartate: step 2/4.</text>
</comment>
<dbReference type="PANTHER" id="PTHR46278:SF2">
    <property type="entry name" value="ASPARTATE-SEMIALDEHYDE DEHYDROGENASE"/>
    <property type="match status" value="1"/>
</dbReference>
<evidence type="ECO:0000313" key="18">
    <source>
        <dbReference type="EMBL" id="QGP93286.1"/>
    </source>
</evidence>
<feature type="binding site" evidence="15">
    <location>
        <begin position="11"/>
        <end position="14"/>
    </location>
    <ligand>
        <name>NADP(+)</name>
        <dbReference type="ChEBI" id="CHEBI:58349"/>
    </ligand>
</feature>
<dbReference type="CDD" id="cd18131">
    <property type="entry name" value="ASADH_C_bac_euk_like"/>
    <property type="match status" value="1"/>
</dbReference>
<evidence type="ECO:0000256" key="5">
    <source>
        <dbReference type="ARBA" id="ARBA00011738"/>
    </source>
</evidence>
<dbReference type="GO" id="GO:0050661">
    <property type="term" value="F:NADP binding"/>
    <property type="evidence" value="ECO:0007669"/>
    <property type="project" value="UniProtKB-UniRule"/>
</dbReference>
<dbReference type="GO" id="GO:0009097">
    <property type="term" value="P:isoleucine biosynthetic process"/>
    <property type="evidence" value="ECO:0007669"/>
    <property type="project" value="UniProtKB-UniRule"/>
</dbReference>
<comment type="catalytic activity">
    <reaction evidence="14 15">
        <text>L-aspartate 4-semialdehyde + phosphate + NADP(+) = 4-phospho-L-aspartate + NADPH + H(+)</text>
        <dbReference type="Rhea" id="RHEA:24284"/>
        <dbReference type="ChEBI" id="CHEBI:15378"/>
        <dbReference type="ChEBI" id="CHEBI:43474"/>
        <dbReference type="ChEBI" id="CHEBI:57535"/>
        <dbReference type="ChEBI" id="CHEBI:57783"/>
        <dbReference type="ChEBI" id="CHEBI:58349"/>
        <dbReference type="ChEBI" id="CHEBI:537519"/>
        <dbReference type="EC" id="1.2.1.11"/>
    </reaction>
</comment>
<comment type="similarity">
    <text evidence="4 15">Belongs to the aspartate-semialdehyde dehydrogenase family.</text>
</comment>
<dbReference type="NCBIfam" id="TIGR01296">
    <property type="entry name" value="asd_B"/>
    <property type="match status" value="1"/>
</dbReference>
<evidence type="ECO:0000256" key="9">
    <source>
        <dbReference type="ARBA" id="ARBA00022857"/>
    </source>
</evidence>
<keyword evidence="10 15" id="KW-0220">Diaminopimelate biosynthesis</keyword>
<dbReference type="PANTHER" id="PTHR46278">
    <property type="entry name" value="DEHYDROGENASE, PUTATIVE-RELATED"/>
    <property type="match status" value="1"/>
</dbReference>
<accession>A0A6I5ZU51</accession>
<dbReference type="SUPFAM" id="SSF55347">
    <property type="entry name" value="Glyceraldehyde-3-phosphate dehydrogenase-like, C-terminal domain"/>
    <property type="match status" value="1"/>
</dbReference>
<organism evidence="18 19">
    <name type="scientific">Neomoorella glycerini</name>
    <dbReference type="NCBI Taxonomy" id="55779"/>
    <lineage>
        <taxon>Bacteria</taxon>
        <taxon>Bacillati</taxon>
        <taxon>Bacillota</taxon>
        <taxon>Clostridia</taxon>
        <taxon>Neomoorellales</taxon>
        <taxon>Neomoorellaceae</taxon>
        <taxon>Neomoorella</taxon>
    </lineage>
</organism>